<evidence type="ECO:0000313" key="3">
    <source>
        <dbReference type="Proteomes" id="UP000887159"/>
    </source>
</evidence>
<comment type="caution">
    <text evidence="2">The sequence shown here is derived from an EMBL/GenBank/DDBJ whole genome shotgun (WGS) entry which is preliminary data.</text>
</comment>
<proteinExistence type="predicted"/>
<dbReference type="EMBL" id="BMAU01021197">
    <property type="protein sequence ID" value="GFX97254.1"/>
    <property type="molecule type" value="Genomic_DNA"/>
</dbReference>
<protein>
    <submittedName>
        <fullName evidence="2">Uncharacterized protein</fullName>
    </submittedName>
</protein>
<accession>A0A8X6RR09</accession>
<sequence length="79" mass="8830">MRSQLLCLKLTAQRTAGGLASCSRISALFNPAQSNPNGNARSRVQRRSPIELREWEEAMGGSSEGKKEKEWRKPVRGFL</sequence>
<feature type="region of interest" description="Disordered" evidence="1">
    <location>
        <begin position="31"/>
        <end position="79"/>
    </location>
</feature>
<name>A0A8X6RR09_TRICX</name>
<gene>
    <name evidence="2" type="ORF">TNCV_1076251</name>
</gene>
<evidence type="ECO:0000313" key="2">
    <source>
        <dbReference type="EMBL" id="GFX97254.1"/>
    </source>
</evidence>
<dbReference type="Proteomes" id="UP000887159">
    <property type="component" value="Unassembled WGS sequence"/>
</dbReference>
<feature type="compositionally biased region" description="Basic and acidic residues" evidence="1">
    <location>
        <begin position="64"/>
        <end position="73"/>
    </location>
</feature>
<organism evidence="2 3">
    <name type="scientific">Trichonephila clavipes</name>
    <name type="common">Golden silk orbweaver</name>
    <name type="synonym">Nephila clavipes</name>
    <dbReference type="NCBI Taxonomy" id="2585209"/>
    <lineage>
        <taxon>Eukaryota</taxon>
        <taxon>Metazoa</taxon>
        <taxon>Ecdysozoa</taxon>
        <taxon>Arthropoda</taxon>
        <taxon>Chelicerata</taxon>
        <taxon>Arachnida</taxon>
        <taxon>Araneae</taxon>
        <taxon>Araneomorphae</taxon>
        <taxon>Entelegynae</taxon>
        <taxon>Araneoidea</taxon>
        <taxon>Nephilidae</taxon>
        <taxon>Trichonephila</taxon>
    </lineage>
</organism>
<dbReference type="AlphaFoldDB" id="A0A8X6RR09"/>
<keyword evidence="3" id="KW-1185">Reference proteome</keyword>
<reference evidence="2" key="1">
    <citation type="submission" date="2020-08" db="EMBL/GenBank/DDBJ databases">
        <title>Multicomponent nature underlies the extraordinary mechanical properties of spider dragline silk.</title>
        <authorList>
            <person name="Kono N."/>
            <person name="Nakamura H."/>
            <person name="Mori M."/>
            <person name="Yoshida Y."/>
            <person name="Ohtoshi R."/>
            <person name="Malay A.D."/>
            <person name="Moran D.A.P."/>
            <person name="Tomita M."/>
            <person name="Numata K."/>
            <person name="Arakawa K."/>
        </authorList>
    </citation>
    <scope>NUCLEOTIDE SEQUENCE</scope>
</reference>
<evidence type="ECO:0000256" key="1">
    <source>
        <dbReference type="SAM" id="MobiDB-lite"/>
    </source>
</evidence>
<feature type="compositionally biased region" description="Polar residues" evidence="1">
    <location>
        <begin position="31"/>
        <end position="42"/>
    </location>
</feature>